<proteinExistence type="predicted"/>
<keyword evidence="1" id="KW-0472">Membrane</keyword>
<sequence length="108" mass="11239">MVIERADVLLGLAAAYAVLSVVALVLYGADKRAAQRGAWRTRESTLHLVALLGGWPGALAGRRLFRHKTRKQPFVTVLWLTVGTNVAGAAAVLLAAPLDLGGLAGLAG</sequence>
<keyword evidence="1" id="KW-0812">Transmembrane</keyword>
<evidence type="ECO:0000256" key="1">
    <source>
        <dbReference type="SAM" id="Phobius"/>
    </source>
</evidence>
<protein>
    <recommendedName>
        <fullName evidence="4">DUF1294 domain-containing protein</fullName>
    </recommendedName>
</protein>
<dbReference type="InterPro" id="IPR010718">
    <property type="entry name" value="DUF1294"/>
</dbReference>
<dbReference type="Proteomes" id="UP001500301">
    <property type="component" value="Unassembled WGS sequence"/>
</dbReference>
<name>A0ABP6V5P7_9ACTN</name>
<accession>A0ABP6V5P7</accession>
<feature type="transmembrane region" description="Helical" evidence="1">
    <location>
        <begin position="77"/>
        <end position="98"/>
    </location>
</feature>
<reference evidence="3" key="1">
    <citation type="journal article" date="2019" name="Int. J. Syst. Evol. Microbiol.">
        <title>The Global Catalogue of Microorganisms (GCM) 10K type strain sequencing project: providing services to taxonomists for standard genome sequencing and annotation.</title>
        <authorList>
            <consortium name="The Broad Institute Genomics Platform"/>
            <consortium name="The Broad Institute Genome Sequencing Center for Infectious Disease"/>
            <person name="Wu L."/>
            <person name="Ma J."/>
        </authorList>
    </citation>
    <scope>NUCLEOTIDE SEQUENCE [LARGE SCALE GENOMIC DNA]</scope>
    <source>
        <strain evidence="3">JCM 17460</strain>
    </source>
</reference>
<feature type="transmembrane region" description="Helical" evidence="1">
    <location>
        <begin position="7"/>
        <end position="27"/>
    </location>
</feature>
<feature type="transmembrane region" description="Helical" evidence="1">
    <location>
        <begin position="47"/>
        <end position="65"/>
    </location>
</feature>
<organism evidence="2 3">
    <name type="scientific">Nocardioides daeguensis</name>
    <dbReference type="NCBI Taxonomy" id="908359"/>
    <lineage>
        <taxon>Bacteria</taxon>
        <taxon>Bacillati</taxon>
        <taxon>Actinomycetota</taxon>
        <taxon>Actinomycetes</taxon>
        <taxon>Propionibacteriales</taxon>
        <taxon>Nocardioidaceae</taxon>
        <taxon>Nocardioides</taxon>
    </lineage>
</organism>
<dbReference type="RefSeq" id="WP_218233105.1">
    <property type="nucleotide sequence ID" value="NZ_BAABBB010000009.1"/>
</dbReference>
<dbReference type="EMBL" id="BAABBB010000009">
    <property type="protein sequence ID" value="GAA3529440.1"/>
    <property type="molecule type" value="Genomic_DNA"/>
</dbReference>
<keyword evidence="3" id="KW-1185">Reference proteome</keyword>
<keyword evidence="1" id="KW-1133">Transmembrane helix</keyword>
<evidence type="ECO:0008006" key="4">
    <source>
        <dbReference type="Google" id="ProtNLM"/>
    </source>
</evidence>
<evidence type="ECO:0000313" key="2">
    <source>
        <dbReference type="EMBL" id="GAA3529440.1"/>
    </source>
</evidence>
<gene>
    <name evidence="2" type="ORF">GCM10022263_17630</name>
</gene>
<comment type="caution">
    <text evidence="2">The sequence shown here is derived from an EMBL/GenBank/DDBJ whole genome shotgun (WGS) entry which is preliminary data.</text>
</comment>
<evidence type="ECO:0000313" key="3">
    <source>
        <dbReference type="Proteomes" id="UP001500301"/>
    </source>
</evidence>
<dbReference type="Pfam" id="PF06961">
    <property type="entry name" value="DUF1294"/>
    <property type="match status" value="1"/>
</dbReference>